<feature type="region of interest" description="Disordered" evidence="5">
    <location>
        <begin position="1197"/>
        <end position="1235"/>
    </location>
</feature>
<dbReference type="Pfam" id="PF26601">
    <property type="entry name" value="zf-CHCC_ins"/>
    <property type="match status" value="3"/>
</dbReference>
<dbReference type="CDD" id="cd18808">
    <property type="entry name" value="SF1_C_Upf1"/>
    <property type="match status" value="1"/>
</dbReference>
<dbReference type="InterPro" id="IPR047187">
    <property type="entry name" value="SF1_C_Upf1"/>
</dbReference>
<feature type="domain" description="AAA+ ATPase" evidence="6">
    <location>
        <begin position="2765"/>
        <end position="2899"/>
    </location>
</feature>
<feature type="compositionally biased region" description="Acidic residues" evidence="5">
    <location>
        <begin position="1209"/>
        <end position="1222"/>
    </location>
</feature>
<dbReference type="Gene3D" id="1.10.8.60">
    <property type="match status" value="3"/>
</dbReference>
<proteinExistence type="inferred from homology"/>
<reference evidence="7 8" key="1">
    <citation type="submission" date="2015-02" db="EMBL/GenBank/DDBJ databases">
        <authorList>
            <person name="Chooi Y.-H."/>
        </authorList>
    </citation>
    <scope>NUCLEOTIDE SEQUENCE [LARGE SCALE GENOMIC DNA]</scope>
    <source>
        <strain evidence="7">E3</strain>
    </source>
</reference>
<dbReference type="InterPro" id="IPR041679">
    <property type="entry name" value="DNA2/NAM7-like_C"/>
</dbReference>
<dbReference type="CDD" id="cd00009">
    <property type="entry name" value="AAA"/>
    <property type="match status" value="3"/>
</dbReference>
<feature type="coiled-coil region" evidence="4">
    <location>
        <begin position="3594"/>
        <end position="3658"/>
    </location>
</feature>
<feature type="domain" description="AAA+ ATPase" evidence="6">
    <location>
        <begin position="3027"/>
        <end position="3166"/>
    </location>
</feature>
<dbReference type="STRING" id="37360.A0A0G4J0X6"/>
<evidence type="ECO:0000256" key="4">
    <source>
        <dbReference type="SAM" id="Coils"/>
    </source>
</evidence>
<dbReference type="FunFam" id="3.40.50.300:FF:000216">
    <property type="entry name" value="Type VII secretion ATPase EccA"/>
    <property type="match status" value="2"/>
</dbReference>
<feature type="region of interest" description="Disordered" evidence="5">
    <location>
        <begin position="1"/>
        <end position="76"/>
    </location>
</feature>
<dbReference type="InterPro" id="IPR058254">
    <property type="entry name" value="zf-CHCC_shd"/>
</dbReference>
<dbReference type="InterPro" id="IPR000641">
    <property type="entry name" value="CbxX/CfxQ"/>
</dbReference>
<name>A0A0G4J0X6_PLABS</name>
<keyword evidence="8" id="KW-1185">Reference proteome</keyword>
<keyword evidence="2" id="KW-0547">Nucleotide-binding</keyword>
<dbReference type="Pfam" id="PF13087">
    <property type="entry name" value="AAA_12"/>
    <property type="match status" value="1"/>
</dbReference>
<evidence type="ECO:0000256" key="5">
    <source>
        <dbReference type="SAM" id="MobiDB-lite"/>
    </source>
</evidence>
<dbReference type="GO" id="GO:0016887">
    <property type="term" value="F:ATP hydrolysis activity"/>
    <property type="evidence" value="ECO:0007669"/>
    <property type="project" value="InterPro"/>
</dbReference>
<dbReference type="InterPro" id="IPR027417">
    <property type="entry name" value="P-loop_NTPase"/>
</dbReference>
<sequence>MPTPPPPYRGDSGRGRGRGRGSAPYAGRGRGNGPSGRGRGGYGCPPDRGGSRGGPRPPGRRDFNYGAVPEQNGPGQRVVSGFVETLARKTDTDLVKLLCSVVGRDLWIAAWSGDVRNSLSMEVLATLVTALARIPFSNEAPVATVPLSDFSLTIERFIKGSAQAGQEQRVRNVEACVNATKRLMKTCWNLAPADVRHSLESILGCASGALDARHKEHRLAQSKISELLDELEKPWTIKTCQTISSSESTSSSAGSALSRVDSQAYLQWRDATIAWLSTTSIFQATEVPVMKVPGTRSQGVYDSTHDYFETVLKVWVAITFEHGSYALTPHCHDHDQQGRPCGRTLWAIPEERSGSLTCMALRCTRPVVLACPNKFHNRGLCNPCATKAKEALRGPPGRYSSTHIYDACVVKVNYDGRIFADQLESRRPPAIEPNWKTTTRLCAPNLIGVVKLSGPKASLRPSDRILWGEIVVHSQQESRDEFKRRGRKQIAFTLFDLSDVSRLTRLTNIDLKHGDQIAIIDCQIFVPEFVPVLIALGHLSVSTLPFQNGALLNLSPRHSVDHAIDYNDADVDGDGAHDQQTQFVSSPIGSHHLQDEVIRANVTKLIDNSMIDPIIQLRRDPNVRDALQHKLELLVKKTTLDPGQMQSFLDALTYPVHCTLGPPGTGKSYVGVVMTRAMLIVRQLWMMTNPSVGRPPILVLSYKNHAIDEFLCDLVKSEPSVSMIRIGGGCNEPSLSRYVERSAWYDDPGVKAARSKLFDVCDLRTKYHTFAESLQALFSARADAMGLQTDVANEDEAKRRKTSTYTAASTLQQAVARTVEIINLVSGSGAELSLEDVASHERWTSITFDTIAQHFINVKHDICTMGYHAIALLYNGIKHYDDSMDSCEVLHRWLTGFEPQPPCSYDDIYRPDRHLRDAEFDDDVEDSSLAGDSKCTKPSDPGSKCCAEHRCTHVDPTASVHCPDAVVLGKIYCSAHACQQASCGELRLPSPQIFCQEHACLICLHLGAVAQCAVNEYPRNTCSDHPLCVADGTCMKVVVSPDSLYCEDHVRVPCRAFTRSGARCRSFGTAEVPYCRNHRHIMGEAPVSRSSHLGDSLTDSICQAMTKKGRRCKGNVLPGTEYCGSHQDYAVSEARSTTVVPDSIIPVDEVLVAVERAMVPSDQHDLVVESDAFMPLDVVAPEDSFANEALDGAVGDTEHDHKQASNTDNVDDEWLLTGGSDDETARDVPVDNPDDGDDPDYLLHLREVFGADDVATSVPVDDEHVYEDESRDENFQAVARSEGEHEFVHPSKWNWDSSFDERWAIIEAFIFVAWTLHDRVSSIVTRAIDQARMSLLEAEVRAKAHVYEGKAVLGGTIVSCIGRLEAIRALNPFAVIVEEASEVLEPLLLSCISTSTCKFEQIGDHLQLSPSLMSKFEYERINKINVSMFERFVRAPRENRVPYTVLSIQRRMRKNIADLTREFYDRITAIEDHEICSTKLIGQSAGVRSTRQIPLIDRVTYKGREVPGIAPSIFFWQHTGSQTRADVGLSKVNDLEADMVCRLAKYLVDCGVPKTSIAVITPYKGQLMLIRKQLQEARLLAGRRLDSITQDTCVVSTVDRFQGDEADVVLVSLVADEKSKSPFVKLQNRMIVLLSRARLGLFIVGNTGYFNAKGAEHWKRALDILKAPGDSDNANKAIIVYDGPRMGTELPLCCPLHRSSMFMARNPDELSLGFCDLLCDTVLRCTHMCGLRCHWPRLDHNAQCSVPIASPCPHHRKALICTRVFAVAKLFRKTPQPLDTIDDAMALYRCQEPVDVEMPCSHSIRVTCAEEHDYSTGALNWPVCSQPALRPYVYACGHDINLTCSVFTNWERTPSLVTHCKAQVLYRPQCGHEKKVACYLKDQYECGGAVLTCNEMVQLNLPRCGHSASVPCKRAAALDSWTGNTLGSEGIVYEGQHYGPRDSTCKNTVLFQRKCGHQILLQCSDAFDMAQHASRCDQKETIINPECGHPFTSTCIQKQTLQAAGDLTSVRCPVTIVNEDDVNAFGPPCKIAIRCSVDVTLIRNCGHQEKMTCAKARKPARCCVQVTVTNPLCNHPVIIPCHLRLFNGWGAWPPGFMVSPSWRSIQNGIFHDNWDVIPTTVPTALSSYISKCSVPVELRRASGCGHSVSIPCFQAIACLRRDMSVRIPECDVLLSEPLSCGHSVSFKCCLRDASLKEPCSETVERQCWNFDICRATVIQPCHLGTQPTCATLSLWECEAGHRFKYPQCSEGVPEHCPSCIQHHLAEDIRLLEDGERPPVDPDVLTADLDESKLTSLRCLPRNEDDVRYNRLHMLLNFRDWQLMSMDDAWLRPVYRPAVTKWFIPVNDSGKDFRLTHHVKSSTLHGVQVYPWTRPNIECVLLSRKQSGPRSDLHFVIGVAFTCHVLVDPPDIPKGPAPRSKGSNKQKLKAQQQAKDMLVQSKQWVQQHRKNGFDAVQRHLKDGSTTLVLWDPFALSATHAICASHDTISAVASSLPEDVDLGPVYIQAKAPSQQQRTTAVSSTNVDFRERHREHLDMLLATRLSGLQFGPWDGRLFTRGNKDAAPSLETRLIGKLQFTKSYATESPPSTGGPFGGLEYLKTLSASMKVPELQLFRCLELLHLDFATDAEHEFQEYLHSVDSRRAHPLTIVAAARLAKNSNPAESRACLMAFVKCYEDCAKDWLTPDELACLEQSTGVGDVLPDVTTQSAKSLWEQLKESERCHSDAMEELLALTGLKKVKTEAVLIFKSALVRNKMDAEKRRKNAMTLNFCFLGNPGTGKTTVARLFAQILKDCGMRRSETFIELTAQKLKDDGVDEFRKAIKSCGNGTIFVDEAYDLDPFGDFKGKPIVAELLNCSENMRDCISFILAGYEDDIQNKLFAYNDGLKSRFQEIVFEDFDEDELKTIWQSQLSGKEWNADPAIGKLVAYELSKAANRKGFGNARAVRKLIETATNRRMSCDDFDTSHMELRIEDVVGEDPLNNPKVKRILGEFNGMTGWTSVKQSVVEFVSVCSKNYQLRLQCKPSCPVILNRLFLGNPGTGKTTCAHLYADLLKELNFLSVGGVVFKTASDFVGSVVGESQKKANNIIENARGKVLVIDEAYNLADGLYGNQVLDVIVEKVQGTESDDIAVLLLGYEKNMSEMIRKANPGLARRFAFDYAFRFEDYDDSQLLTIFNSKCHKQDINVTFDVSKKAIRVLSMQRSQANFGNAGAVDNLLKAAVAKASLRPGTDGIVLQPDDIDGVSIDDSLDPLKLLDGLYKVDEIRAELVAIRNAIQVAQVEGSPLPPIGHFVFRGNPGTGKTTVARAMSKILFQLGILPTDRTKETSGLGLTGEYVGHTKKAVEQQLGEARGGVLFIDEAYDLGNGSFGLEAITTLVAAMTDEQYQGMVIILAGYAADMDRMLDRNSGLKSRITHVFDFDDWDADDCALFFSNKASKEGLSIPDAAIDIVKAGCEQLITFPGWANGRDVTTLWEKAMKQQASRVVNAPEHELILQLDDVERAVSKMIAQRRPPDAAPMLRDLPSLDPDAAMASDGPHCATEHEFARAENVNGRPDPEGTDAPETAEGRDPGVSDADWAALEEAKRLHEGKIRRKVEEAEEARRLHEQRMEEIRREQDEARRRHLELVERERREKELAARQEEERKAREVQEKLRRLMSCPAGFNWYKCGSGWRCGGGSHFVSDAQLNSQFTC</sequence>
<dbReference type="InterPro" id="IPR003959">
    <property type="entry name" value="ATPase_AAA_core"/>
</dbReference>
<dbReference type="InterPro" id="IPR058255">
    <property type="entry name" value="zf-CHCC_ins"/>
</dbReference>
<gene>
    <name evidence="7" type="ORF">PBRA_008449</name>
</gene>
<feature type="compositionally biased region" description="Gly residues" evidence="5">
    <location>
        <begin position="28"/>
        <end position="43"/>
    </location>
</feature>
<keyword evidence="4" id="KW-0175">Coiled coil</keyword>
<evidence type="ECO:0000313" key="8">
    <source>
        <dbReference type="Proteomes" id="UP000039324"/>
    </source>
</evidence>
<feature type="domain" description="AAA+ ATPase" evidence="6">
    <location>
        <begin position="3286"/>
        <end position="3406"/>
    </location>
</feature>
<accession>A0A0G4J0X6</accession>
<evidence type="ECO:0000256" key="2">
    <source>
        <dbReference type="ARBA" id="ARBA00022741"/>
    </source>
</evidence>
<dbReference type="GO" id="GO:0005524">
    <property type="term" value="F:ATP binding"/>
    <property type="evidence" value="ECO:0007669"/>
    <property type="project" value="UniProtKB-KW"/>
</dbReference>
<dbReference type="PANTHER" id="PTHR43392:SF2">
    <property type="entry name" value="AAA-TYPE ATPASE FAMILY PROTEIN _ ANKYRIN REPEAT FAMILY PROTEIN"/>
    <property type="match status" value="1"/>
</dbReference>
<protein>
    <recommendedName>
        <fullName evidence="6">AAA+ ATPase domain-containing protein</fullName>
    </recommendedName>
</protein>
<feature type="region of interest" description="Disordered" evidence="5">
    <location>
        <begin position="3544"/>
        <end position="3571"/>
    </location>
</feature>
<organism evidence="7 8">
    <name type="scientific">Plasmodiophora brassicae</name>
    <name type="common">Clubroot disease agent</name>
    <dbReference type="NCBI Taxonomy" id="37360"/>
    <lineage>
        <taxon>Eukaryota</taxon>
        <taxon>Sar</taxon>
        <taxon>Rhizaria</taxon>
        <taxon>Endomyxa</taxon>
        <taxon>Phytomyxea</taxon>
        <taxon>Plasmodiophorida</taxon>
        <taxon>Plasmodiophoridae</taxon>
        <taxon>Plasmodiophora</taxon>
    </lineage>
</organism>
<dbReference type="SUPFAM" id="SSF52540">
    <property type="entry name" value="P-loop containing nucleoside triphosphate hydrolases"/>
    <property type="match status" value="4"/>
</dbReference>
<evidence type="ECO:0000256" key="3">
    <source>
        <dbReference type="ARBA" id="ARBA00022840"/>
    </source>
</evidence>
<evidence type="ECO:0000256" key="1">
    <source>
        <dbReference type="ARBA" id="ARBA00010378"/>
    </source>
</evidence>
<comment type="similarity">
    <text evidence="1">Belongs to the CbxX/CfxQ family.</text>
</comment>
<evidence type="ECO:0000313" key="7">
    <source>
        <dbReference type="EMBL" id="CEP01137.1"/>
    </source>
</evidence>
<dbReference type="Proteomes" id="UP000039324">
    <property type="component" value="Unassembled WGS sequence"/>
</dbReference>
<dbReference type="InterPro" id="IPR003593">
    <property type="entry name" value="AAA+_ATPase"/>
</dbReference>
<dbReference type="PRINTS" id="PR00819">
    <property type="entry name" value="CBXCFQXSUPER"/>
</dbReference>
<dbReference type="Pfam" id="PF00004">
    <property type="entry name" value="AAA"/>
    <property type="match status" value="3"/>
</dbReference>
<evidence type="ECO:0000259" key="6">
    <source>
        <dbReference type="SMART" id="SM00382"/>
    </source>
</evidence>
<dbReference type="Pfam" id="PF26600">
    <property type="entry name" value="zf-CHCC_shd"/>
    <property type="match status" value="4"/>
</dbReference>
<dbReference type="Gene3D" id="3.40.50.300">
    <property type="entry name" value="P-loop containing nucleotide triphosphate hydrolases"/>
    <property type="match status" value="6"/>
</dbReference>
<dbReference type="PANTHER" id="PTHR43392">
    <property type="entry name" value="AAA-TYPE ATPASE FAMILY PROTEIN / ANKYRIN REPEAT FAMILY PROTEIN"/>
    <property type="match status" value="1"/>
</dbReference>
<dbReference type="OMA" id="LSCSHEC"/>
<dbReference type="OrthoDB" id="2423195at2759"/>
<dbReference type="EMBL" id="CDSF01000109">
    <property type="protein sequence ID" value="CEP01137.1"/>
    <property type="molecule type" value="Genomic_DNA"/>
</dbReference>
<dbReference type="InterPro" id="IPR050773">
    <property type="entry name" value="CbxX/CfxQ_RuBisCO_ESX"/>
</dbReference>
<keyword evidence="3" id="KW-0067">ATP-binding</keyword>
<dbReference type="SMART" id="SM00382">
    <property type="entry name" value="AAA"/>
    <property type="match status" value="3"/>
</dbReference>